<evidence type="ECO:0000313" key="2">
    <source>
        <dbReference type="EMBL" id="GID68554.1"/>
    </source>
</evidence>
<keyword evidence="3" id="KW-1185">Reference proteome</keyword>
<dbReference type="PANTHER" id="PTHR37309:SF1">
    <property type="entry name" value="SLR0284 PROTEIN"/>
    <property type="match status" value="1"/>
</dbReference>
<reference evidence="2" key="1">
    <citation type="submission" date="2021-01" db="EMBL/GenBank/DDBJ databases">
        <title>Whole genome shotgun sequence of Actinoplanes cyaneus NBRC 14990.</title>
        <authorList>
            <person name="Komaki H."/>
            <person name="Tamura T."/>
        </authorList>
    </citation>
    <scope>NUCLEOTIDE SEQUENCE</scope>
    <source>
        <strain evidence="2">NBRC 14990</strain>
    </source>
</reference>
<gene>
    <name evidence="2" type="ORF">Acy02nite_64350</name>
</gene>
<comment type="caution">
    <text evidence="2">The sequence shown here is derived from an EMBL/GenBank/DDBJ whole genome shotgun (WGS) entry which is preliminary data.</text>
</comment>
<feature type="transmembrane region" description="Helical" evidence="1">
    <location>
        <begin position="7"/>
        <end position="24"/>
    </location>
</feature>
<dbReference type="Pfam" id="PF04020">
    <property type="entry name" value="Phage_holin_4_2"/>
    <property type="match status" value="1"/>
</dbReference>
<name>A0A919MAG3_9ACTN</name>
<evidence type="ECO:0000256" key="1">
    <source>
        <dbReference type="SAM" id="Phobius"/>
    </source>
</evidence>
<dbReference type="AlphaFoldDB" id="A0A919MAG3"/>
<organism evidence="2 3">
    <name type="scientific">Actinoplanes cyaneus</name>
    <dbReference type="NCBI Taxonomy" id="52696"/>
    <lineage>
        <taxon>Bacteria</taxon>
        <taxon>Bacillati</taxon>
        <taxon>Actinomycetota</taxon>
        <taxon>Actinomycetes</taxon>
        <taxon>Micromonosporales</taxon>
        <taxon>Micromonosporaceae</taxon>
        <taxon>Actinoplanes</taxon>
    </lineage>
</organism>
<proteinExistence type="predicted"/>
<accession>A0A919MAG3</accession>
<dbReference type="Proteomes" id="UP000619479">
    <property type="component" value="Unassembled WGS sequence"/>
</dbReference>
<keyword evidence="1" id="KW-0812">Transmembrane</keyword>
<feature type="transmembrane region" description="Helical" evidence="1">
    <location>
        <begin position="36"/>
        <end position="56"/>
    </location>
</feature>
<feature type="transmembrane region" description="Helical" evidence="1">
    <location>
        <begin position="99"/>
        <end position="121"/>
    </location>
</feature>
<feature type="transmembrane region" description="Helical" evidence="1">
    <location>
        <begin position="63"/>
        <end position="87"/>
    </location>
</feature>
<dbReference type="EMBL" id="BOMH01000049">
    <property type="protein sequence ID" value="GID68554.1"/>
    <property type="molecule type" value="Genomic_DNA"/>
</dbReference>
<keyword evidence="1" id="KW-1133">Transmembrane helix</keyword>
<protein>
    <recommendedName>
        <fullName evidence="4">Phage holin family protein</fullName>
    </recommendedName>
</protein>
<evidence type="ECO:0008006" key="4">
    <source>
        <dbReference type="Google" id="ProtNLM"/>
    </source>
</evidence>
<dbReference type="RefSeq" id="WP_203748547.1">
    <property type="nucleotide sequence ID" value="NZ_BAAAUC010000039.1"/>
</dbReference>
<sequence length="127" mass="13193">MGIIIRLVITAVSLWISTLVIDGIDLTTGSTTGKAGTLLAVAAIFGLVNAVLRPIVKTVGCGLYVFTLGLIALIVNGLLFMLTSWIAGQLDLGFHVDGFWPSAVLGALLVGIVSWVLNMLVPDGGDD</sequence>
<dbReference type="PANTHER" id="PTHR37309">
    <property type="entry name" value="SLR0284 PROTEIN"/>
    <property type="match status" value="1"/>
</dbReference>
<dbReference type="InterPro" id="IPR007165">
    <property type="entry name" value="Phage_holin_4_2"/>
</dbReference>
<evidence type="ECO:0000313" key="3">
    <source>
        <dbReference type="Proteomes" id="UP000619479"/>
    </source>
</evidence>
<keyword evidence="1" id="KW-0472">Membrane</keyword>